<dbReference type="AlphaFoldDB" id="G7W6W0"/>
<keyword evidence="3" id="KW-0846">Cobalamin</keyword>
<dbReference type="InterPro" id="IPR050554">
    <property type="entry name" value="Met_Synthase/Corrinoid"/>
</dbReference>
<dbReference type="InterPro" id="IPR011005">
    <property type="entry name" value="Dihydropteroate_synth-like_sf"/>
</dbReference>
<reference evidence="9" key="1">
    <citation type="submission" date="2011-11" db="EMBL/GenBank/DDBJ databases">
        <title>Complete sequence of Desulfosporosinus orientis DSM 765.</title>
        <authorList>
            <person name="Lucas S."/>
            <person name="Han J."/>
            <person name="Lapidus A."/>
            <person name="Cheng J.-F."/>
            <person name="Goodwin L."/>
            <person name="Pitluck S."/>
            <person name="Peters L."/>
            <person name="Ovchinnikova G."/>
            <person name="Teshima H."/>
            <person name="Detter J.C."/>
            <person name="Han C."/>
            <person name="Tapia R."/>
            <person name="Land M."/>
            <person name="Hauser L."/>
            <person name="Kyrpides N."/>
            <person name="Ivanova N."/>
            <person name="Pagani I."/>
            <person name="Pester M."/>
            <person name="Spring S."/>
            <person name="Ollivier B."/>
            <person name="Rattei T."/>
            <person name="Klenk H.-P."/>
            <person name="Wagner M."/>
            <person name="Loy A."/>
            <person name="Woyke T."/>
        </authorList>
    </citation>
    <scope>NUCLEOTIDE SEQUENCE [LARGE SCALE GENOMIC DNA]</scope>
    <source>
        <strain evidence="9">ATCC 19365 / DSM 765 / NCIMB 8382 / VKM B-1628</strain>
    </source>
</reference>
<protein>
    <submittedName>
        <fullName evidence="8">Pterin binding enzyme</fullName>
    </submittedName>
</protein>
<feature type="domain" description="Pterin-binding" evidence="7">
    <location>
        <begin position="1"/>
        <end position="246"/>
    </location>
</feature>
<evidence type="ECO:0000256" key="5">
    <source>
        <dbReference type="ARBA" id="ARBA00022723"/>
    </source>
</evidence>
<dbReference type="Gene3D" id="3.20.20.20">
    <property type="entry name" value="Dihydropteroate synthase-like"/>
    <property type="match status" value="1"/>
</dbReference>
<dbReference type="NCBIfam" id="NF005719">
    <property type="entry name" value="PRK07535.1"/>
    <property type="match status" value="1"/>
</dbReference>
<dbReference type="GO" id="GO:0005829">
    <property type="term" value="C:cytosol"/>
    <property type="evidence" value="ECO:0007669"/>
    <property type="project" value="TreeGrafter"/>
</dbReference>
<dbReference type="EMBL" id="CP003108">
    <property type="protein sequence ID" value="AET69817.1"/>
    <property type="molecule type" value="Genomic_DNA"/>
</dbReference>
<dbReference type="GO" id="GO:0046653">
    <property type="term" value="P:tetrahydrofolate metabolic process"/>
    <property type="evidence" value="ECO:0007669"/>
    <property type="project" value="TreeGrafter"/>
</dbReference>
<dbReference type="HOGENOM" id="CLU_070996_0_0_9"/>
<keyword evidence="5" id="KW-0479">Metal-binding</keyword>
<proteinExistence type="inferred from homology"/>
<dbReference type="GO" id="GO:0031419">
    <property type="term" value="F:cobalamin binding"/>
    <property type="evidence" value="ECO:0007669"/>
    <property type="project" value="UniProtKB-KW"/>
</dbReference>
<dbReference type="OrthoDB" id="358252at2"/>
<comment type="similarity">
    <text evidence="1">Belongs to the vitamin-B12 dependent methionine synthase family.</text>
</comment>
<dbReference type="PANTHER" id="PTHR45833">
    <property type="entry name" value="METHIONINE SYNTHASE"/>
    <property type="match status" value="1"/>
</dbReference>
<dbReference type="PROSITE" id="PS50972">
    <property type="entry name" value="PTERIN_BINDING"/>
    <property type="match status" value="1"/>
</dbReference>
<dbReference type="eggNOG" id="COG1410">
    <property type="taxonomic scope" value="Bacteria"/>
</dbReference>
<reference evidence="8 9" key="2">
    <citation type="journal article" date="2012" name="J. Bacteriol.">
        <title>Complete genome sequences of Desulfosporosinus orientis DSM765T, Desulfosporosinus youngiae DSM17734T, Desulfosporosinus meridiei DSM13257T, and Desulfosporosinus acidiphilus DSM22704T.</title>
        <authorList>
            <person name="Pester M."/>
            <person name="Brambilla E."/>
            <person name="Alazard D."/>
            <person name="Rattei T."/>
            <person name="Weinmaier T."/>
            <person name="Han J."/>
            <person name="Lucas S."/>
            <person name="Lapidus A."/>
            <person name="Cheng J.F."/>
            <person name="Goodwin L."/>
            <person name="Pitluck S."/>
            <person name="Peters L."/>
            <person name="Ovchinnikova G."/>
            <person name="Teshima H."/>
            <person name="Detter J.C."/>
            <person name="Han C.S."/>
            <person name="Tapia R."/>
            <person name="Land M.L."/>
            <person name="Hauser L."/>
            <person name="Kyrpides N.C."/>
            <person name="Ivanova N.N."/>
            <person name="Pagani I."/>
            <person name="Huntmann M."/>
            <person name="Wei C.L."/>
            <person name="Davenport K.W."/>
            <person name="Daligault H."/>
            <person name="Chain P.S."/>
            <person name="Chen A."/>
            <person name="Mavromatis K."/>
            <person name="Markowitz V."/>
            <person name="Szeto E."/>
            <person name="Mikhailova N."/>
            <person name="Pati A."/>
            <person name="Wagner M."/>
            <person name="Woyke T."/>
            <person name="Ollivier B."/>
            <person name="Klenk H.P."/>
            <person name="Spring S."/>
            <person name="Loy A."/>
        </authorList>
    </citation>
    <scope>NUCLEOTIDE SEQUENCE [LARGE SCALE GENOMIC DNA]</scope>
    <source>
        <strain evidence="9">ATCC 19365 / DSM 765 / NCIMB 8382 / VKM B-1628</strain>
    </source>
</reference>
<evidence type="ECO:0000256" key="3">
    <source>
        <dbReference type="ARBA" id="ARBA00022628"/>
    </source>
</evidence>
<dbReference type="GO" id="GO:0008705">
    <property type="term" value="F:methionine synthase activity"/>
    <property type="evidence" value="ECO:0007669"/>
    <property type="project" value="TreeGrafter"/>
</dbReference>
<dbReference type="GO" id="GO:0050667">
    <property type="term" value="P:homocysteine metabolic process"/>
    <property type="evidence" value="ECO:0007669"/>
    <property type="project" value="TreeGrafter"/>
</dbReference>
<evidence type="ECO:0000259" key="7">
    <source>
        <dbReference type="PROSITE" id="PS50972"/>
    </source>
</evidence>
<evidence type="ECO:0000313" key="8">
    <source>
        <dbReference type="EMBL" id="AET69817.1"/>
    </source>
</evidence>
<sequence>MLVVGELINTSRKHIREAVEAKDAAYIQRIAKEQVEAGADYLDINCGTRVFDEEETMAWLVNTVREVVQLPLCIDSPNPKALAVGLGLASNGQSMVNSISAEKERFESVLPLVQKYKTKVVALCMDDKGIPETAEDRLRVADTLVSDLLAAGILQDDIYLDPLIKPLGVNNQYGVEVLDSVRSIHLKYPKIHFVCGLSNISFGLPERKLLNRTFMVMNIAVGMDAFILDPLDQTIMSMFGAARALAGQDEYCMEYITGVRAGRIKA</sequence>
<evidence type="ECO:0000313" key="9">
    <source>
        <dbReference type="Proteomes" id="UP000006346"/>
    </source>
</evidence>
<evidence type="ECO:0000256" key="2">
    <source>
        <dbReference type="ARBA" id="ARBA00022603"/>
    </source>
</evidence>
<dbReference type="PANTHER" id="PTHR45833:SF1">
    <property type="entry name" value="METHIONINE SYNTHASE"/>
    <property type="match status" value="1"/>
</dbReference>
<gene>
    <name evidence="8" type="ordered locus">Desor_4397</name>
</gene>
<dbReference type="Pfam" id="PF00809">
    <property type="entry name" value="Pterin_bind"/>
    <property type="match status" value="1"/>
</dbReference>
<dbReference type="RefSeq" id="WP_014186624.1">
    <property type="nucleotide sequence ID" value="NC_016584.1"/>
</dbReference>
<name>G7W6W0_DESOD</name>
<keyword evidence="9" id="KW-1185">Reference proteome</keyword>
<keyword evidence="6" id="KW-0170">Cobalt</keyword>
<dbReference type="PATRIC" id="fig|768706.3.peg.4468"/>
<evidence type="ECO:0000256" key="1">
    <source>
        <dbReference type="ARBA" id="ARBA00010398"/>
    </source>
</evidence>
<dbReference type="InterPro" id="IPR000489">
    <property type="entry name" value="Pterin-binding_dom"/>
</dbReference>
<dbReference type="STRING" id="768706.Desor_4397"/>
<keyword evidence="4" id="KW-0808">Transferase</keyword>
<dbReference type="Proteomes" id="UP000006346">
    <property type="component" value="Chromosome"/>
</dbReference>
<keyword evidence="2" id="KW-0489">Methyltransferase</keyword>
<dbReference type="SUPFAM" id="SSF51717">
    <property type="entry name" value="Dihydropteroate synthetase-like"/>
    <property type="match status" value="1"/>
</dbReference>
<dbReference type="KEGG" id="dor:Desor_4397"/>
<dbReference type="GO" id="GO:0046872">
    <property type="term" value="F:metal ion binding"/>
    <property type="evidence" value="ECO:0007669"/>
    <property type="project" value="UniProtKB-KW"/>
</dbReference>
<organism evidence="8 9">
    <name type="scientific">Desulfosporosinus orientis (strain ATCC 19365 / DSM 765 / NCIMB 8382 / VKM B-1628 / Singapore I)</name>
    <name type="common">Desulfotomaculum orientis</name>
    <dbReference type="NCBI Taxonomy" id="768706"/>
    <lineage>
        <taxon>Bacteria</taxon>
        <taxon>Bacillati</taxon>
        <taxon>Bacillota</taxon>
        <taxon>Clostridia</taxon>
        <taxon>Eubacteriales</taxon>
        <taxon>Desulfitobacteriaceae</taxon>
        <taxon>Desulfosporosinus</taxon>
    </lineage>
</organism>
<evidence type="ECO:0000256" key="4">
    <source>
        <dbReference type="ARBA" id="ARBA00022679"/>
    </source>
</evidence>
<dbReference type="GO" id="GO:0032259">
    <property type="term" value="P:methylation"/>
    <property type="evidence" value="ECO:0007669"/>
    <property type="project" value="UniProtKB-KW"/>
</dbReference>
<evidence type="ECO:0000256" key="6">
    <source>
        <dbReference type="ARBA" id="ARBA00023285"/>
    </source>
</evidence>
<accession>G7W6W0</accession>